<gene>
    <name evidence="1" type="ORF">C943_00453</name>
</gene>
<evidence type="ECO:0000313" key="1">
    <source>
        <dbReference type="EMBL" id="EMS33176.1"/>
    </source>
</evidence>
<protein>
    <submittedName>
        <fullName evidence="1">Uncharacterized protein</fullName>
    </submittedName>
</protein>
<keyword evidence="2" id="KW-1185">Reference proteome</keyword>
<dbReference type="InParanoid" id="M7Y7H2"/>
<comment type="caution">
    <text evidence="1">The sequence shown here is derived from an EMBL/GenBank/DDBJ whole genome shotgun (WGS) entry which is preliminary data.</text>
</comment>
<proteinExistence type="predicted"/>
<name>M7Y7H2_9BACT</name>
<dbReference type="AlphaFoldDB" id="M7Y7H2"/>
<dbReference type="EMBL" id="AMZY02000010">
    <property type="protein sequence ID" value="EMS33176.1"/>
    <property type="molecule type" value="Genomic_DNA"/>
</dbReference>
<dbReference type="Proteomes" id="UP000010953">
    <property type="component" value="Unassembled WGS sequence"/>
</dbReference>
<sequence length="45" mass="5269">MEKHLINGLTFEGRILKFRFAYHPILFLLTQKARNSLEQKAPSNP</sequence>
<accession>M7Y7H2</accession>
<evidence type="ECO:0000313" key="2">
    <source>
        <dbReference type="Proteomes" id="UP000010953"/>
    </source>
</evidence>
<reference evidence="1" key="1">
    <citation type="submission" date="2013-01" db="EMBL/GenBank/DDBJ databases">
        <title>Genome assembly of Mariniradius saccharolyticus AK6.</title>
        <authorList>
            <person name="Vaidya B."/>
            <person name="Khatri I."/>
            <person name="Tanuku N.R.S."/>
            <person name="Subramanian S."/>
            <person name="Pinnaka A."/>
        </authorList>
    </citation>
    <scope>NUCLEOTIDE SEQUENCE [LARGE SCALE GENOMIC DNA]</scope>
    <source>
        <strain evidence="1">AK6</strain>
    </source>
</reference>
<dbReference type="STRING" id="1239962.C943_00453"/>
<organism evidence="1 2">
    <name type="scientific">Mariniradius saccharolyticus AK6</name>
    <dbReference type="NCBI Taxonomy" id="1239962"/>
    <lineage>
        <taxon>Bacteria</taxon>
        <taxon>Pseudomonadati</taxon>
        <taxon>Bacteroidota</taxon>
        <taxon>Cytophagia</taxon>
        <taxon>Cytophagales</taxon>
        <taxon>Cyclobacteriaceae</taxon>
        <taxon>Mariniradius</taxon>
    </lineage>
</organism>